<sequence length="287" mass="33410">REIGERERSRDERQIRGDDRLAVVCAQLIGPHLSYTTRQAFLPSLYSPDDYRRTESVQAPHPYHYMYQHLSSGINYDSFVWEQMDFTLYARLTVMDSLLGILLHKGEGRMRMLGRLTWWSKTIFHRRQCSTISATVAGGGLRWRAEAAVVMATTDLSNYICVHINNRSWTIVCYKTYHGGPLISRWLLELFKNPPILNVHQTTGNRANTVRIRGFLQVPSSSNFNFVQRDYFRALGYSIYNFMLVDLFRHTVLPEDQVDEPRRYTRPLHISTRITTFATKTSHGVIE</sequence>
<evidence type="ECO:0000313" key="1">
    <source>
        <dbReference type="EMBL" id="KAI7729034.1"/>
    </source>
</evidence>
<dbReference type="AlphaFoldDB" id="A0AAD5BVG2"/>
<protein>
    <submittedName>
        <fullName evidence="1">Uncharacterized protein</fullName>
    </submittedName>
</protein>
<dbReference type="EMBL" id="JAMZMK010011090">
    <property type="protein sequence ID" value="KAI7729034.1"/>
    <property type="molecule type" value="Genomic_DNA"/>
</dbReference>
<organism evidence="1 2">
    <name type="scientific">Ambrosia artemisiifolia</name>
    <name type="common">Common ragweed</name>
    <dbReference type="NCBI Taxonomy" id="4212"/>
    <lineage>
        <taxon>Eukaryota</taxon>
        <taxon>Viridiplantae</taxon>
        <taxon>Streptophyta</taxon>
        <taxon>Embryophyta</taxon>
        <taxon>Tracheophyta</taxon>
        <taxon>Spermatophyta</taxon>
        <taxon>Magnoliopsida</taxon>
        <taxon>eudicotyledons</taxon>
        <taxon>Gunneridae</taxon>
        <taxon>Pentapetalae</taxon>
        <taxon>asterids</taxon>
        <taxon>campanulids</taxon>
        <taxon>Asterales</taxon>
        <taxon>Asteraceae</taxon>
        <taxon>Asteroideae</taxon>
        <taxon>Heliantheae alliance</taxon>
        <taxon>Heliantheae</taxon>
        <taxon>Ambrosia</taxon>
    </lineage>
</organism>
<dbReference type="Proteomes" id="UP001206925">
    <property type="component" value="Unassembled WGS sequence"/>
</dbReference>
<keyword evidence="2" id="KW-1185">Reference proteome</keyword>
<comment type="caution">
    <text evidence="1">The sequence shown here is derived from an EMBL/GenBank/DDBJ whole genome shotgun (WGS) entry which is preliminary data.</text>
</comment>
<gene>
    <name evidence="1" type="ORF">M8C21_021857</name>
</gene>
<feature type="non-terminal residue" evidence="1">
    <location>
        <position position="287"/>
    </location>
</feature>
<accession>A0AAD5BVG2</accession>
<reference evidence="1" key="1">
    <citation type="submission" date="2022-06" db="EMBL/GenBank/DDBJ databases">
        <title>Uncovering the hologenomic basis of an extraordinary plant invasion.</title>
        <authorList>
            <person name="Bieker V.C."/>
            <person name="Martin M.D."/>
            <person name="Gilbert T."/>
            <person name="Hodgins K."/>
            <person name="Battlay P."/>
            <person name="Petersen B."/>
            <person name="Wilson J."/>
        </authorList>
    </citation>
    <scope>NUCLEOTIDE SEQUENCE</scope>
    <source>
        <strain evidence="1">AA19_3_7</strain>
        <tissue evidence="1">Leaf</tissue>
    </source>
</reference>
<evidence type="ECO:0000313" key="2">
    <source>
        <dbReference type="Proteomes" id="UP001206925"/>
    </source>
</evidence>
<proteinExistence type="predicted"/>
<name>A0AAD5BVG2_AMBAR</name>